<dbReference type="EMBL" id="UZAM01008946">
    <property type="protein sequence ID" value="VDP07056.1"/>
    <property type="molecule type" value="Genomic_DNA"/>
</dbReference>
<feature type="compositionally biased region" description="Basic residues" evidence="1">
    <location>
        <begin position="73"/>
        <end position="83"/>
    </location>
</feature>
<sequence length="131" mass="14757">MVDNYSMARVENVHRGAWMEVTRPRNAGGYRTVRLQENKATATVDDEGAIYSFIHAAETKPLAEWRCRAYGKRHGSRHAKRHVGGSETELATTWEVDRQRDHPLCQREAKTAAATAANKQSAPMGRPDERP</sequence>
<name>A0A183IP25_9BILA</name>
<evidence type="ECO:0000313" key="2">
    <source>
        <dbReference type="EMBL" id="VDP07056.1"/>
    </source>
</evidence>
<evidence type="ECO:0000313" key="4">
    <source>
        <dbReference type="WBParaSite" id="SBAD_0000558801-mRNA-1"/>
    </source>
</evidence>
<evidence type="ECO:0000313" key="3">
    <source>
        <dbReference type="Proteomes" id="UP000270296"/>
    </source>
</evidence>
<gene>
    <name evidence="2" type="ORF">SBAD_LOCUS5372</name>
</gene>
<feature type="region of interest" description="Disordered" evidence="1">
    <location>
        <begin position="73"/>
        <end position="131"/>
    </location>
</feature>
<accession>A0A183IP25</accession>
<reference evidence="4" key="1">
    <citation type="submission" date="2016-06" db="UniProtKB">
        <authorList>
            <consortium name="WormBaseParasite"/>
        </authorList>
    </citation>
    <scope>IDENTIFICATION</scope>
</reference>
<protein>
    <submittedName>
        <fullName evidence="4">FLYWCH-type domain-containing protein</fullName>
    </submittedName>
</protein>
<organism evidence="4">
    <name type="scientific">Soboliphyme baturini</name>
    <dbReference type="NCBI Taxonomy" id="241478"/>
    <lineage>
        <taxon>Eukaryota</taxon>
        <taxon>Metazoa</taxon>
        <taxon>Ecdysozoa</taxon>
        <taxon>Nematoda</taxon>
        <taxon>Enoplea</taxon>
        <taxon>Dorylaimia</taxon>
        <taxon>Dioctophymatida</taxon>
        <taxon>Dioctophymatoidea</taxon>
        <taxon>Soboliphymatidae</taxon>
        <taxon>Soboliphyme</taxon>
    </lineage>
</organism>
<keyword evidence="3" id="KW-1185">Reference proteome</keyword>
<reference evidence="2 3" key="2">
    <citation type="submission" date="2018-11" db="EMBL/GenBank/DDBJ databases">
        <authorList>
            <consortium name="Pathogen Informatics"/>
        </authorList>
    </citation>
    <scope>NUCLEOTIDE SEQUENCE [LARGE SCALE GENOMIC DNA]</scope>
</reference>
<feature type="compositionally biased region" description="Basic and acidic residues" evidence="1">
    <location>
        <begin position="95"/>
        <end position="110"/>
    </location>
</feature>
<proteinExistence type="predicted"/>
<dbReference type="AlphaFoldDB" id="A0A183IP25"/>
<dbReference type="WBParaSite" id="SBAD_0000558801-mRNA-1">
    <property type="protein sequence ID" value="SBAD_0000558801-mRNA-1"/>
    <property type="gene ID" value="SBAD_0000558801"/>
</dbReference>
<evidence type="ECO:0000256" key="1">
    <source>
        <dbReference type="SAM" id="MobiDB-lite"/>
    </source>
</evidence>
<dbReference type="Proteomes" id="UP000270296">
    <property type="component" value="Unassembled WGS sequence"/>
</dbReference>